<dbReference type="AlphaFoldDB" id="A0A0E9W8S0"/>
<proteinExistence type="predicted"/>
<reference evidence="1" key="1">
    <citation type="submission" date="2014-11" db="EMBL/GenBank/DDBJ databases">
        <authorList>
            <person name="Amaro Gonzalez C."/>
        </authorList>
    </citation>
    <scope>NUCLEOTIDE SEQUENCE</scope>
</reference>
<protein>
    <submittedName>
        <fullName evidence="1">Uncharacterized protein</fullName>
    </submittedName>
</protein>
<sequence length="38" mass="4506">MNLPVMKVFLNLLLYKYFLRYNAVKTNSRIVPRAGNTF</sequence>
<accession>A0A0E9W8S0</accession>
<name>A0A0E9W8S0_ANGAN</name>
<dbReference type="EMBL" id="GBXM01021845">
    <property type="protein sequence ID" value="JAH86732.1"/>
    <property type="molecule type" value="Transcribed_RNA"/>
</dbReference>
<organism evidence="1">
    <name type="scientific">Anguilla anguilla</name>
    <name type="common">European freshwater eel</name>
    <name type="synonym">Muraena anguilla</name>
    <dbReference type="NCBI Taxonomy" id="7936"/>
    <lineage>
        <taxon>Eukaryota</taxon>
        <taxon>Metazoa</taxon>
        <taxon>Chordata</taxon>
        <taxon>Craniata</taxon>
        <taxon>Vertebrata</taxon>
        <taxon>Euteleostomi</taxon>
        <taxon>Actinopterygii</taxon>
        <taxon>Neopterygii</taxon>
        <taxon>Teleostei</taxon>
        <taxon>Anguilliformes</taxon>
        <taxon>Anguillidae</taxon>
        <taxon>Anguilla</taxon>
    </lineage>
</organism>
<reference evidence="1" key="2">
    <citation type="journal article" date="2015" name="Fish Shellfish Immunol.">
        <title>Early steps in the European eel (Anguilla anguilla)-Vibrio vulnificus interaction in the gills: Role of the RtxA13 toxin.</title>
        <authorList>
            <person name="Callol A."/>
            <person name="Pajuelo D."/>
            <person name="Ebbesson L."/>
            <person name="Teles M."/>
            <person name="MacKenzie S."/>
            <person name="Amaro C."/>
        </authorList>
    </citation>
    <scope>NUCLEOTIDE SEQUENCE</scope>
</reference>
<evidence type="ECO:0000313" key="1">
    <source>
        <dbReference type="EMBL" id="JAH86732.1"/>
    </source>
</evidence>